<dbReference type="EMBL" id="CP009533">
    <property type="protein sequence ID" value="AIS17434.1"/>
    <property type="molecule type" value="Genomic_DNA"/>
</dbReference>
<dbReference type="AlphaFoldDB" id="A0A089YPE8"/>
<dbReference type="PANTHER" id="PTHR35525:SF3">
    <property type="entry name" value="BLL6575 PROTEIN"/>
    <property type="match status" value="1"/>
</dbReference>
<evidence type="ECO:0000313" key="3">
    <source>
        <dbReference type="Proteomes" id="UP000029499"/>
    </source>
</evidence>
<dbReference type="RefSeq" id="WP_043188779.1">
    <property type="nucleotide sequence ID" value="NZ_CP009533.1"/>
</dbReference>
<dbReference type="Gene3D" id="1.10.3300.10">
    <property type="entry name" value="Jann2411-like domain"/>
    <property type="match status" value="1"/>
</dbReference>
<evidence type="ECO:0000259" key="1">
    <source>
        <dbReference type="Pfam" id="PF11706"/>
    </source>
</evidence>
<dbReference type="Pfam" id="PF07336">
    <property type="entry name" value="ABATE"/>
    <property type="match status" value="1"/>
</dbReference>
<dbReference type="HOGENOM" id="CLU_087298_3_0_6"/>
<name>A0A089YPE8_9PSED</name>
<dbReference type="InterPro" id="IPR010852">
    <property type="entry name" value="ABATE"/>
</dbReference>
<dbReference type="Proteomes" id="UP000029499">
    <property type="component" value="Chromosome"/>
</dbReference>
<dbReference type="KEGG" id="prh:LT40_08485"/>
<gene>
    <name evidence="2" type="ORF">LT40_08485</name>
</gene>
<dbReference type="OrthoDB" id="9808437at2"/>
<proteinExistence type="predicted"/>
<sequence length="194" mass="21028">MNSTSIAPDTLFVADNIALDFINTAYGMGDQQHDCLHDDEAVLAWLKAAGLMAEQGHPEAVPGLLAQARALRLGARAVVDAAMTGAHADLGVINQLLEAGRPVSCLQWDGAAQAFHLVTRPKDTSPASLLWPVADALVGLVTGDKFEFVRQCEAHDCILLFHDLSKSHRRRWCSMATCGNRMKVAAFRARKKPE</sequence>
<dbReference type="PANTHER" id="PTHR35525">
    <property type="entry name" value="BLL6575 PROTEIN"/>
    <property type="match status" value="1"/>
</dbReference>
<dbReference type="Pfam" id="PF11706">
    <property type="entry name" value="zf-CGNR"/>
    <property type="match status" value="1"/>
</dbReference>
<reference evidence="2 3" key="1">
    <citation type="journal article" date="2015" name="J. Biotechnol.">
        <title>Complete genome sequence of Pseudomonas rhizosphaerae IH5T (=DSM 16299T), a phosphate-solubilizing rhizobacterium for bacterial biofertilizer.</title>
        <authorList>
            <person name="Kwak Y."/>
            <person name="Jung B.K."/>
            <person name="Shin J.H."/>
        </authorList>
    </citation>
    <scope>NUCLEOTIDE SEQUENCE [LARGE SCALE GENOMIC DNA]</scope>
    <source>
        <strain evidence="2">DSM 16299</strain>
    </source>
</reference>
<evidence type="ECO:0000313" key="2">
    <source>
        <dbReference type="EMBL" id="AIS17434.1"/>
    </source>
</evidence>
<accession>A0A089YPE8</accession>
<feature type="domain" description="Zinc finger CGNR" evidence="1">
    <location>
        <begin position="149"/>
        <end position="191"/>
    </location>
</feature>
<dbReference type="SUPFAM" id="SSF160904">
    <property type="entry name" value="Jann2411-like"/>
    <property type="match status" value="1"/>
</dbReference>
<organism evidence="2 3">
    <name type="scientific">Pseudomonas rhizosphaerae</name>
    <dbReference type="NCBI Taxonomy" id="216142"/>
    <lineage>
        <taxon>Bacteria</taxon>
        <taxon>Pseudomonadati</taxon>
        <taxon>Pseudomonadota</taxon>
        <taxon>Gammaproteobacteria</taxon>
        <taxon>Pseudomonadales</taxon>
        <taxon>Pseudomonadaceae</taxon>
        <taxon>Pseudomonas</taxon>
    </lineage>
</organism>
<protein>
    <recommendedName>
        <fullName evidence="1">Zinc finger CGNR domain-containing protein</fullName>
    </recommendedName>
</protein>
<dbReference type="eggNOG" id="COG5516">
    <property type="taxonomic scope" value="Bacteria"/>
</dbReference>
<dbReference type="InterPro" id="IPR021005">
    <property type="entry name" value="Znf_CGNR"/>
</dbReference>
<dbReference type="InterPro" id="IPR023286">
    <property type="entry name" value="ABATE_dom_sf"/>
</dbReference>
<keyword evidence="3" id="KW-1185">Reference proteome</keyword>